<keyword evidence="4 7" id="KW-0812">Transmembrane</keyword>
<feature type="domain" description="F5/8 type C" evidence="8">
    <location>
        <begin position="1"/>
        <end position="71"/>
    </location>
</feature>
<dbReference type="InterPro" id="IPR003362">
    <property type="entry name" value="Bact_transf"/>
</dbReference>
<evidence type="ECO:0000256" key="3">
    <source>
        <dbReference type="ARBA" id="ARBA00022679"/>
    </source>
</evidence>
<evidence type="ECO:0000256" key="1">
    <source>
        <dbReference type="ARBA" id="ARBA00004141"/>
    </source>
</evidence>
<dbReference type="PANTHER" id="PTHR30576">
    <property type="entry name" value="COLANIC BIOSYNTHESIS UDP-GLUCOSE LIPID CARRIER TRANSFERASE"/>
    <property type="match status" value="1"/>
</dbReference>
<comment type="similarity">
    <text evidence="2">Belongs to the bacterial sugar transferase family.</text>
</comment>
<feature type="transmembrane region" description="Helical" evidence="7">
    <location>
        <begin position="82"/>
        <end position="102"/>
    </location>
</feature>
<dbReference type="InterPro" id="IPR000421">
    <property type="entry name" value="FA58C"/>
</dbReference>
<sequence length="495" mass="56105">MIHSVKGKERWNATRNHFILDAAIVFAGMVAASAVRFQDFTPPVVLRYLPILLIASIAVPAILYGAGLYSVRAVHLKKRHRYFLLGLCYLAGVVVMLTFGSLDFSSRVGRGVLAISFPITFALLMAHHAFLARLTLGYRERVAVLVTGKQDYESWQQLQLLRGSAAQLIGIIDVRSPQERRDHPLESNLLGARDDLMTVVEDNNIDTVLCSGRHLKDAHLVSKLREVCFGGVRLCRIVDFFEENYHTVPVWLIDLDWLLSASSLPHRGYVRKWKRLFDIAASAIVGLFLFPFLLVAMAWVRIVSPEGPVFFRQIRCGRLGRKFEVLKLRTMRVDAESDGPKWASKNDPRVFLGGGFLRKFRIDEIPQLWNILRGDMSFVGPRPERPDFIEQLSTEIPYFRERLLVAPGLTGWAQVNYPYGATTQDARRKLEYDLYYMKHMTLTLDMFVLLDTVRIVLTGGVSQRALDDAASREAFVSRPEADNEEAQEQLAPSVV</sequence>
<evidence type="ECO:0000256" key="5">
    <source>
        <dbReference type="ARBA" id="ARBA00022989"/>
    </source>
</evidence>
<keyword evidence="6 7" id="KW-0472">Membrane</keyword>
<feature type="transmembrane region" description="Helical" evidence="7">
    <location>
        <begin position="18"/>
        <end position="37"/>
    </location>
</feature>
<comment type="subcellular location">
    <subcellularLocation>
        <location evidence="1">Membrane</location>
        <topology evidence="1">Multi-pass membrane protein</topology>
    </subcellularLocation>
</comment>
<dbReference type="PROSITE" id="PS50022">
    <property type="entry name" value="FA58C_3"/>
    <property type="match status" value="1"/>
</dbReference>
<dbReference type="AlphaFoldDB" id="A0A366HXC2"/>
<dbReference type="Proteomes" id="UP000253426">
    <property type="component" value="Unassembled WGS sequence"/>
</dbReference>
<gene>
    <name evidence="9" type="ORF">DES53_101935</name>
</gene>
<dbReference type="InterPro" id="IPR017475">
    <property type="entry name" value="EPS_sugar_tfrase"/>
</dbReference>
<feature type="transmembrane region" description="Helical" evidence="7">
    <location>
        <begin position="276"/>
        <end position="300"/>
    </location>
</feature>
<keyword evidence="3 9" id="KW-0808">Transferase</keyword>
<name>A0A366HXC2_9BACT</name>
<dbReference type="EMBL" id="QNRR01000001">
    <property type="protein sequence ID" value="RBP48135.1"/>
    <property type="molecule type" value="Genomic_DNA"/>
</dbReference>
<dbReference type="PANTHER" id="PTHR30576:SF0">
    <property type="entry name" value="UNDECAPRENYL-PHOSPHATE N-ACETYLGALACTOSAMINYL 1-PHOSPHATE TRANSFERASE-RELATED"/>
    <property type="match status" value="1"/>
</dbReference>
<dbReference type="OrthoDB" id="9808602at2"/>
<evidence type="ECO:0000256" key="7">
    <source>
        <dbReference type="SAM" id="Phobius"/>
    </source>
</evidence>
<keyword evidence="10" id="KW-1185">Reference proteome</keyword>
<dbReference type="GO" id="GO:0016020">
    <property type="term" value="C:membrane"/>
    <property type="evidence" value="ECO:0007669"/>
    <property type="project" value="UniProtKB-SubCell"/>
</dbReference>
<dbReference type="NCBIfam" id="TIGR03025">
    <property type="entry name" value="EPS_sugtrans"/>
    <property type="match status" value="1"/>
</dbReference>
<evidence type="ECO:0000313" key="9">
    <source>
        <dbReference type="EMBL" id="RBP48135.1"/>
    </source>
</evidence>
<comment type="caution">
    <text evidence="9">The sequence shown here is derived from an EMBL/GenBank/DDBJ whole genome shotgun (WGS) entry which is preliminary data.</text>
</comment>
<keyword evidence="5 7" id="KW-1133">Transmembrane helix</keyword>
<protein>
    <submittedName>
        <fullName evidence="9">Exopolysaccharide biosynthesis polyprenyl glycosylphosphotransferase</fullName>
    </submittedName>
</protein>
<evidence type="ECO:0000259" key="8">
    <source>
        <dbReference type="PROSITE" id="PS50022"/>
    </source>
</evidence>
<organism evidence="9 10">
    <name type="scientific">Roseimicrobium gellanilyticum</name>
    <dbReference type="NCBI Taxonomy" id="748857"/>
    <lineage>
        <taxon>Bacteria</taxon>
        <taxon>Pseudomonadati</taxon>
        <taxon>Verrucomicrobiota</taxon>
        <taxon>Verrucomicrobiia</taxon>
        <taxon>Verrucomicrobiales</taxon>
        <taxon>Verrucomicrobiaceae</taxon>
        <taxon>Roseimicrobium</taxon>
    </lineage>
</organism>
<evidence type="ECO:0000256" key="2">
    <source>
        <dbReference type="ARBA" id="ARBA00006464"/>
    </source>
</evidence>
<feature type="transmembrane region" description="Helical" evidence="7">
    <location>
        <begin position="49"/>
        <end position="70"/>
    </location>
</feature>
<evidence type="ECO:0000313" key="10">
    <source>
        <dbReference type="Proteomes" id="UP000253426"/>
    </source>
</evidence>
<dbReference type="GO" id="GO:0016780">
    <property type="term" value="F:phosphotransferase activity, for other substituted phosphate groups"/>
    <property type="evidence" value="ECO:0007669"/>
    <property type="project" value="TreeGrafter"/>
</dbReference>
<evidence type="ECO:0000256" key="4">
    <source>
        <dbReference type="ARBA" id="ARBA00022692"/>
    </source>
</evidence>
<dbReference type="Pfam" id="PF02397">
    <property type="entry name" value="Bac_transf"/>
    <property type="match status" value="1"/>
</dbReference>
<reference evidence="9 10" key="1">
    <citation type="submission" date="2018-06" db="EMBL/GenBank/DDBJ databases">
        <title>Genomic Encyclopedia of Type Strains, Phase IV (KMG-IV): sequencing the most valuable type-strain genomes for metagenomic binning, comparative biology and taxonomic classification.</title>
        <authorList>
            <person name="Goeker M."/>
        </authorList>
    </citation>
    <scope>NUCLEOTIDE SEQUENCE [LARGE SCALE GENOMIC DNA]</scope>
    <source>
        <strain evidence="9 10">DSM 25532</strain>
    </source>
</reference>
<dbReference type="RefSeq" id="WP_113957009.1">
    <property type="nucleotide sequence ID" value="NZ_QNRR01000001.1"/>
</dbReference>
<evidence type="ECO:0000256" key="6">
    <source>
        <dbReference type="ARBA" id="ARBA00023136"/>
    </source>
</evidence>
<accession>A0A366HXC2</accession>
<feature type="transmembrane region" description="Helical" evidence="7">
    <location>
        <begin position="108"/>
        <end position="131"/>
    </location>
</feature>
<proteinExistence type="inferred from homology"/>